<proteinExistence type="predicted"/>
<dbReference type="OrthoDB" id="1375593at2"/>
<protein>
    <submittedName>
        <fullName evidence="1">Uncharacterized protein</fullName>
    </submittedName>
</protein>
<accession>A0A552V4L2</accession>
<dbReference type="RefSeq" id="WP_143372970.1">
    <property type="nucleotide sequence ID" value="NZ_VJVZ01000004.1"/>
</dbReference>
<dbReference type="AlphaFoldDB" id="A0A552V4L2"/>
<keyword evidence="2" id="KW-1185">Reference proteome</keyword>
<gene>
    <name evidence="1" type="ORF">FMM05_08755</name>
</gene>
<reference evidence="1 2" key="1">
    <citation type="submission" date="2019-07" db="EMBL/GenBank/DDBJ databases">
        <title>Flavobacterium sp. nov., isolated from glacier ice.</title>
        <authorList>
            <person name="Liu Q."/>
            <person name="Xin Y.-H."/>
        </authorList>
    </citation>
    <scope>NUCLEOTIDE SEQUENCE [LARGE SCALE GENOMIC DNA]</scope>
    <source>
        <strain evidence="1 2">ZT4R6</strain>
    </source>
</reference>
<organism evidence="1 2">
    <name type="scientific">Flavobacterium zepuense</name>
    <dbReference type="NCBI Taxonomy" id="2593302"/>
    <lineage>
        <taxon>Bacteria</taxon>
        <taxon>Pseudomonadati</taxon>
        <taxon>Bacteroidota</taxon>
        <taxon>Flavobacteriia</taxon>
        <taxon>Flavobacteriales</taxon>
        <taxon>Flavobacteriaceae</taxon>
        <taxon>Flavobacterium</taxon>
    </lineage>
</organism>
<dbReference type="EMBL" id="VJVZ01000004">
    <property type="protein sequence ID" value="TRW25382.1"/>
    <property type="molecule type" value="Genomic_DNA"/>
</dbReference>
<dbReference type="Proteomes" id="UP000320643">
    <property type="component" value="Unassembled WGS sequence"/>
</dbReference>
<name>A0A552V4L2_9FLAO</name>
<sequence length="120" mass="14296">MDIDVLVYDNQLGYYNLLNEEIINTFSFTLYDENKYNESYKYDVVVFFLSDEIELIDLLRLYEKSTPFIFASDKLKGTLLPIRENCYWVDLNYTRDVLLKELEAILKNIAKQINENEKAL</sequence>
<evidence type="ECO:0000313" key="2">
    <source>
        <dbReference type="Proteomes" id="UP000320643"/>
    </source>
</evidence>
<evidence type="ECO:0000313" key="1">
    <source>
        <dbReference type="EMBL" id="TRW25382.1"/>
    </source>
</evidence>
<comment type="caution">
    <text evidence="1">The sequence shown here is derived from an EMBL/GenBank/DDBJ whole genome shotgun (WGS) entry which is preliminary data.</text>
</comment>